<feature type="region of interest" description="Disordered" evidence="1">
    <location>
        <begin position="1"/>
        <end position="22"/>
    </location>
</feature>
<protein>
    <submittedName>
        <fullName evidence="2">Uncharacterized protein</fullName>
    </submittedName>
</protein>
<gene>
    <name evidence="2" type="ORF">KIW84_011035</name>
</gene>
<dbReference type="AlphaFoldDB" id="A0A9D4YMQ5"/>
<dbReference type="EMBL" id="JAMSHJ010000001">
    <property type="protein sequence ID" value="KAI5441822.1"/>
    <property type="molecule type" value="Genomic_DNA"/>
</dbReference>
<feature type="compositionally biased region" description="Polar residues" evidence="1">
    <location>
        <begin position="178"/>
        <end position="187"/>
    </location>
</feature>
<evidence type="ECO:0000256" key="1">
    <source>
        <dbReference type="SAM" id="MobiDB-lite"/>
    </source>
</evidence>
<keyword evidence="3" id="KW-1185">Reference proteome</keyword>
<feature type="compositionally biased region" description="Acidic residues" evidence="1">
    <location>
        <begin position="361"/>
        <end position="371"/>
    </location>
</feature>
<dbReference type="Proteomes" id="UP001058974">
    <property type="component" value="Chromosome 1"/>
</dbReference>
<feature type="region of interest" description="Disordered" evidence="1">
    <location>
        <begin position="353"/>
        <end position="372"/>
    </location>
</feature>
<feature type="region of interest" description="Disordered" evidence="1">
    <location>
        <begin position="262"/>
        <end position="281"/>
    </location>
</feature>
<proteinExistence type="predicted"/>
<dbReference type="Gramene" id="Psat01G0103500-T1">
    <property type="protein sequence ID" value="KAI5441822.1"/>
    <property type="gene ID" value="KIW84_011035"/>
</dbReference>
<reference evidence="2 3" key="1">
    <citation type="journal article" date="2022" name="Nat. Genet.">
        <title>Improved pea reference genome and pan-genome highlight genomic features and evolutionary characteristics.</title>
        <authorList>
            <person name="Yang T."/>
            <person name="Liu R."/>
            <person name="Luo Y."/>
            <person name="Hu S."/>
            <person name="Wang D."/>
            <person name="Wang C."/>
            <person name="Pandey M.K."/>
            <person name="Ge S."/>
            <person name="Xu Q."/>
            <person name="Li N."/>
            <person name="Li G."/>
            <person name="Huang Y."/>
            <person name="Saxena R.K."/>
            <person name="Ji Y."/>
            <person name="Li M."/>
            <person name="Yan X."/>
            <person name="He Y."/>
            <person name="Liu Y."/>
            <person name="Wang X."/>
            <person name="Xiang C."/>
            <person name="Varshney R.K."/>
            <person name="Ding H."/>
            <person name="Gao S."/>
            <person name="Zong X."/>
        </authorList>
    </citation>
    <scope>NUCLEOTIDE SEQUENCE [LARGE SCALE GENOMIC DNA]</scope>
    <source>
        <strain evidence="2 3">cv. Zhongwan 6</strain>
    </source>
</reference>
<feature type="region of interest" description="Disordered" evidence="1">
    <location>
        <begin position="47"/>
        <end position="69"/>
    </location>
</feature>
<sequence>MYQPSAFTPIKHTKKQSNPKNIDTEINLSDVITDDIPLVVVPGHATPIRKARKSSSRKGNPSKVSSSYSPSMAARNVKILEPSTAVKKPHYMTSLYLDPINVEPNVGASEECLIMPNFMEDVEASKTSNKPRSITTLSKSIMIVADRDDVDKNIRVLISQILGIKPKTGVVLDVSTSLTQPNNTTETPLDKSDVNVSTLSPEKLKDKEESDGMSGDLADKEENSLEKKDQSTNIVNIEDLDYDDVPIGQRLAPGIAKRLKNTKGQAIKSSNTPSKSLKRRTNVDPTKIWSKVVTPVSNKKSLKRKEFPSEPTTRTRILDDLKDSCKTLDETMEICTERKSRLEILIKGLSEEEGNLKGDGTGEEDADEEENAAVTDYPTSSNRLLTKKQQQQFFEITDPEASDTAVPVPTVAQNDVVNNGRPVRQIAFPHRLRDYERFQDNEVNNDGDFVHFALMAESKPAATVVTRQGPAWTVCHPTMMVVILNLVPFSKHWRSSAGMGYPSAAVDGHDKIAPVIGLWSVAANLLPTVTTLIAPRLQFLAETTTLNLFKKN</sequence>
<accession>A0A9D4YMQ5</accession>
<comment type="caution">
    <text evidence="2">The sequence shown here is derived from an EMBL/GenBank/DDBJ whole genome shotgun (WGS) entry which is preliminary data.</text>
</comment>
<feature type="region of interest" description="Disordered" evidence="1">
    <location>
        <begin position="178"/>
        <end position="230"/>
    </location>
</feature>
<feature type="compositionally biased region" description="Basic residues" evidence="1">
    <location>
        <begin position="47"/>
        <end position="56"/>
    </location>
</feature>
<name>A0A9D4YMQ5_PEA</name>
<evidence type="ECO:0000313" key="2">
    <source>
        <dbReference type="EMBL" id="KAI5441822.1"/>
    </source>
</evidence>
<evidence type="ECO:0000313" key="3">
    <source>
        <dbReference type="Proteomes" id="UP001058974"/>
    </source>
</evidence>
<organism evidence="2 3">
    <name type="scientific">Pisum sativum</name>
    <name type="common">Garden pea</name>
    <name type="synonym">Lathyrus oleraceus</name>
    <dbReference type="NCBI Taxonomy" id="3888"/>
    <lineage>
        <taxon>Eukaryota</taxon>
        <taxon>Viridiplantae</taxon>
        <taxon>Streptophyta</taxon>
        <taxon>Embryophyta</taxon>
        <taxon>Tracheophyta</taxon>
        <taxon>Spermatophyta</taxon>
        <taxon>Magnoliopsida</taxon>
        <taxon>eudicotyledons</taxon>
        <taxon>Gunneridae</taxon>
        <taxon>Pentapetalae</taxon>
        <taxon>rosids</taxon>
        <taxon>fabids</taxon>
        <taxon>Fabales</taxon>
        <taxon>Fabaceae</taxon>
        <taxon>Papilionoideae</taxon>
        <taxon>50 kb inversion clade</taxon>
        <taxon>NPAAA clade</taxon>
        <taxon>Hologalegina</taxon>
        <taxon>IRL clade</taxon>
        <taxon>Fabeae</taxon>
        <taxon>Lathyrus</taxon>
    </lineage>
</organism>
<feature type="compositionally biased region" description="Basic and acidic residues" evidence="1">
    <location>
        <begin position="217"/>
        <end position="230"/>
    </location>
</feature>
<feature type="compositionally biased region" description="Polar residues" evidence="1">
    <location>
        <begin position="262"/>
        <end position="275"/>
    </location>
</feature>